<organism evidence="1 2">
    <name type="scientific">Enhygromyxa salina</name>
    <dbReference type="NCBI Taxonomy" id="215803"/>
    <lineage>
        <taxon>Bacteria</taxon>
        <taxon>Pseudomonadati</taxon>
        <taxon>Myxococcota</taxon>
        <taxon>Polyangia</taxon>
        <taxon>Nannocystales</taxon>
        <taxon>Nannocystaceae</taxon>
        <taxon>Enhygromyxa</taxon>
    </lineage>
</organism>
<dbReference type="RefSeq" id="WP_052546819.1">
    <property type="nucleotide sequence ID" value="NZ_JMCC02000009.1"/>
</dbReference>
<protein>
    <submittedName>
        <fullName evidence="1">Uncharacterized protein</fullName>
    </submittedName>
</protein>
<gene>
    <name evidence="1" type="ORF">DB30_07806</name>
</gene>
<dbReference type="AlphaFoldDB" id="A0A0C2D6J9"/>
<dbReference type="EMBL" id="JMCC02000009">
    <property type="protein sequence ID" value="KIG18791.1"/>
    <property type="molecule type" value="Genomic_DNA"/>
</dbReference>
<evidence type="ECO:0000313" key="1">
    <source>
        <dbReference type="EMBL" id="KIG18791.1"/>
    </source>
</evidence>
<sequence length="198" mass="21923">MIVEITLLVAAGLGNLAWDLTGRRVSARARRRARRDRRRESLPLPAADDHARDPFDVVAGLAPEPFVACTRVTAEELDRVVDHFDLILLRAEAGESMVGDIVYIGAEAPRERGRELLDAWLLAVAELPGDVVERLRDLGLPDLALADTRERERARNYWPNAHTSTMHLEATATDLEGAVVLLVAFLRTLTAVTGDPYR</sequence>
<reference evidence="1 2" key="1">
    <citation type="submission" date="2014-12" db="EMBL/GenBank/DDBJ databases">
        <title>Genome assembly of Enhygromyxa salina DSM 15201.</title>
        <authorList>
            <person name="Sharma G."/>
            <person name="Subramanian S."/>
        </authorList>
    </citation>
    <scope>NUCLEOTIDE SEQUENCE [LARGE SCALE GENOMIC DNA]</scope>
    <source>
        <strain evidence="1 2">DSM 15201</strain>
    </source>
</reference>
<comment type="caution">
    <text evidence="1">The sequence shown here is derived from an EMBL/GenBank/DDBJ whole genome shotgun (WGS) entry which is preliminary data.</text>
</comment>
<name>A0A0C2D6J9_9BACT</name>
<accession>A0A0C2D6J9</accession>
<evidence type="ECO:0000313" key="2">
    <source>
        <dbReference type="Proteomes" id="UP000031599"/>
    </source>
</evidence>
<dbReference type="Proteomes" id="UP000031599">
    <property type="component" value="Unassembled WGS sequence"/>
</dbReference>
<proteinExistence type="predicted"/>